<dbReference type="RefSeq" id="WP_204630961.1">
    <property type="nucleotide sequence ID" value="NZ_BSOC01000004.1"/>
</dbReference>
<dbReference type="InterPro" id="IPR053756">
    <property type="entry name" value="Toxin_immunity_effector"/>
</dbReference>
<feature type="region of interest" description="Disordered" evidence="1">
    <location>
        <begin position="57"/>
        <end position="81"/>
    </location>
</feature>
<protein>
    <submittedName>
        <fullName evidence="2">Uncharacterized protein</fullName>
    </submittedName>
</protein>
<dbReference type="Proteomes" id="UP001430193">
    <property type="component" value="Unassembled WGS sequence"/>
</dbReference>
<name>A0ABS2KDV4_9GAMM</name>
<evidence type="ECO:0000313" key="2">
    <source>
        <dbReference type="EMBL" id="MBM7129356.1"/>
    </source>
</evidence>
<evidence type="ECO:0000313" key="3">
    <source>
        <dbReference type="Proteomes" id="UP001430193"/>
    </source>
</evidence>
<proteinExistence type="predicted"/>
<reference evidence="2" key="1">
    <citation type="submission" date="2020-10" db="EMBL/GenBank/DDBJ databases">
        <title>Phylogeny of dyella-like bacteria.</title>
        <authorList>
            <person name="Fu J."/>
        </authorList>
    </citation>
    <scope>NUCLEOTIDE SEQUENCE</scope>
    <source>
        <strain evidence="2">DHON07</strain>
    </source>
</reference>
<accession>A0ABS2KDV4</accession>
<dbReference type="Gene3D" id="1.10.287.2500">
    <property type="match status" value="1"/>
</dbReference>
<sequence length="81" mass="9292">MELSAYTLMMVIKAMQREIAHFEEQPRREDVPEELAGDYGEYALDIRRSLSETSHAYEQVKAGEPESLPSAEELMKSDNWG</sequence>
<comment type="caution">
    <text evidence="2">The sequence shown here is derived from an EMBL/GenBank/DDBJ whole genome shotgun (WGS) entry which is preliminary data.</text>
</comment>
<organism evidence="2 3">
    <name type="scientific">Dyella mobilis</name>
    <dbReference type="NCBI Taxonomy" id="1849582"/>
    <lineage>
        <taxon>Bacteria</taxon>
        <taxon>Pseudomonadati</taxon>
        <taxon>Pseudomonadota</taxon>
        <taxon>Gammaproteobacteria</taxon>
        <taxon>Lysobacterales</taxon>
        <taxon>Rhodanobacteraceae</taxon>
        <taxon>Dyella</taxon>
    </lineage>
</organism>
<dbReference type="EMBL" id="JADIKF010000037">
    <property type="protein sequence ID" value="MBM7129356.1"/>
    <property type="molecule type" value="Genomic_DNA"/>
</dbReference>
<gene>
    <name evidence="2" type="ORF">ISS99_07450</name>
</gene>
<keyword evidence="3" id="KW-1185">Reference proteome</keyword>
<evidence type="ECO:0000256" key="1">
    <source>
        <dbReference type="SAM" id="MobiDB-lite"/>
    </source>
</evidence>